<keyword evidence="5" id="KW-1185">Reference proteome</keyword>
<sequence>MRLRSLVPNTLPAAFVDALVSCGIRTDADLLFSGSPIDILSKLPLNVVSLADLKKYIETVAEKASAPGIRADDMLAKELESSTNNVDSDTFATGIHELDQLVNSFEPSRVYEITGNRGSGKTVLSLHIVLRHLALHPNSRALWIDTTADFSAQRTAMKLKFYRGEGIETVLERLQVSFLFDVNAVHAALEALRVTLNKDHSPPRIRCIVIDSITSLIGPMLNAVSSHGHAVMESFMRQLRDLAQTQSLTVLVINNTSAFAPYNPLSAQDSNVRKPALGPSLTYMTDCTLWLAKQEGSPAPSGNSEQSPVYVAEVLRSKMTKSGTQCAFEIHQGVLYPHE</sequence>
<dbReference type="GO" id="GO:0007131">
    <property type="term" value="P:reciprocal meiotic recombination"/>
    <property type="evidence" value="ECO:0007669"/>
    <property type="project" value="TreeGrafter"/>
</dbReference>
<dbReference type="GO" id="GO:0008094">
    <property type="term" value="F:ATP-dependent activity, acting on DNA"/>
    <property type="evidence" value="ECO:0007669"/>
    <property type="project" value="TreeGrafter"/>
</dbReference>
<dbReference type="Pfam" id="PF08423">
    <property type="entry name" value="Rad51"/>
    <property type="match status" value="1"/>
</dbReference>
<dbReference type="GO" id="GO:0000724">
    <property type="term" value="P:double-strand break repair via homologous recombination"/>
    <property type="evidence" value="ECO:0007669"/>
    <property type="project" value="TreeGrafter"/>
</dbReference>
<evidence type="ECO:0000313" key="5">
    <source>
        <dbReference type="Proteomes" id="UP000008063"/>
    </source>
</evidence>
<dbReference type="AlphaFoldDB" id="F8PYI7"/>
<evidence type="ECO:0000259" key="3">
    <source>
        <dbReference type="SMART" id="SM00382"/>
    </source>
</evidence>
<dbReference type="eggNOG" id="KOG1433">
    <property type="taxonomic scope" value="Eukaryota"/>
</dbReference>
<gene>
    <name evidence="4" type="ORF">SERLA73DRAFT_108166</name>
</gene>
<dbReference type="GO" id="GO:0042148">
    <property type="term" value="P:DNA strand invasion"/>
    <property type="evidence" value="ECO:0007669"/>
    <property type="project" value="TreeGrafter"/>
</dbReference>
<proteinExistence type="predicted"/>
<dbReference type="SUPFAM" id="SSF52540">
    <property type="entry name" value="P-loop containing nucleoside triphosphate hydrolases"/>
    <property type="match status" value="1"/>
</dbReference>
<dbReference type="STRING" id="936435.F8PYI7"/>
<dbReference type="HOGENOM" id="CLU_048777_0_0_1"/>
<dbReference type="InterPro" id="IPR003593">
    <property type="entry name" value="AAA+_ATPase"/>
</dbReference>
<dbReference type="GO" id="GO:0000723">
    <property type="term" value="P:telomere maintenance"/>
    <property type="evidence" value="ECO:0007669"/>
    <property type="project" value="TreeGrafter"/>
</dbReference>
<protein>
    <recommendedName>
        <fullName evidence="3">AAA+ ATPase domain-containing protein</fullName>
    </recommendedName>
</protein>
<dbReference type="OMA" id="CGETREL"/>
<dbReference type="GO" id="GO:0005815">
    <property type="term" value="C:microtubule organizing center"/>
    <property type="evidence" value="ECO:0007669"/>
    <property type="project" value="TreeGrafter"/>
</dbReference>
<evidence type="ECO:0000256" key="2">
    <source>
        <dbReference type="ARBA" id="ARBA00023242"/>
    </source>
</evidence>
<dbReference type="Proteomes" id="UP000008063">
    <property type="component" value="Unassembled WGS sequence"/>
</dbReference>
<accession>F8PYI7</accession>
<keyword evidence="2" id="KW-0539">Nucleus</keyword>
<dbReference type="InParanoid" id="F8PYI7"/>
<dbReference type="GO" id="GO:0005657">
    <property type="term" value="C:replication fork"/>
    <property type="evidence" value="ECO:0007669"/>
    <property type="project" value="TreeGrafter"/>
</dbReference>
<dbReference type="Gene3D" id="3.40.50.300">
    <property type="entry name" value="P-loop containing nucleotide triphosphate hydrolases"/>
    <property type="match status" value="1"/>
</dbReference>
<dbReference type="SMART" id="SM00382">
    <property type="entry name" value="AAA"/>
    <property type="match status" value="1"/>
</dbReference>
<dbReference type="InterPro" id="IPR027417">
    <property type="entry name" value="P-loop_NTPase"/>
</dbReference>
<feature type="domain" description="AAA+ ATPase" evidence="3">
    <location>
        <begin position="107"/>
        <end position="295"/>
    </location>
</feature>
<evidence type="ECO:0000256" key="1">
    <source>
        <dbReference type="ARBA" id="ARBA00004123"/>
    </source>
</evidence>
<organism evidence="5">
    <name type="scientific">Serpula lacrymans var. lacrymans (strain S7.3)</name>
    <name type="common">Dry rot fungus</name>
    <dbReference type="NCBI Taxonomy" id="936435"/>
    <lineage>
        <taxon>Eukaryota</taxon>
        <taxon>Fungi</taxon>
        <taxon>Dikarya</taxon>
        <taxon>Basidiomycota</taxon>
        <taxon>Agaricomycotina</taxon>
        <taxon>Agaricomycetes</taxon>
        <taxon>Agaricomycetidae</taxon>
        <taxon>Boletales</taxon>
        <taxon>Coniophorineae</taxon>
        <taxon>Serpulaceae</taxon>
        <taxon>Serpula</taxon>
    </lineage>
</organism>
<dbReference type="GO" id="GO:0003697">
    <property type="term" value="F:single-stranded DNA binding"/>
    <property type="evidence" value="ECO:0007669"/>
    <property type="project" value="TreeGrafter"/>
</dbReference>
<name>F8PYI7_SERL3</name>
<dbReference type="GO" id="GO:0000400">
    <property type="term" value="F:four-way junction DNA binding"/>
    <property type="evidence" value="ECO:0007669"/>
    <property type="project" value="TreeGrafter"/>
</dbReference>
<comment type="subcellular location">
    <subcellularLocation>
        <location evidence="1">Nucleus</location>
    </subcellularLocation>
</comment>
<dbReference type="InterPro" id="IPR051988">
    <property type="entry name" value="HRR_RAD51_Paralog"/>
</dbReference>
<dbReference type="EMBL" id="GL945480">
    <property type="protein sequence ID" value="EGN98950.1"/>
    <property type="molecule type" value="Genomic_DNA"/>
</dbReference>
<dbReference type="OrthoDB" id="336321at2759"/>
<dbReference type="GO" id="GO:0033063">
    <property type="term" value="C:Rad51B-Rad51C-Rad51D-XRCC2 complex"/>
    <property type="evidence" value="ECO:0007669"/>
    <property type="project" value="TreeGrafter"/>
</dbReference>
<dbReference type="PANTHER" id="PTHR46457:SF1">
    <property type="entry name" value="DNA REPAIR PROTEIN RAD51 HOMOLOG 4"/>
    <property type="match status" value="1"/>
</dbReference>
<dbReference type="InterPro" id="IPR013632">
    <property type="entry name" value="Rad51_C"/>
</dbReference>
<evidence type="ECO:0000313" key="4">
    <source>
        <dbReference type="EMBL" id="EGN98950.1"/>
    </source>
</evidence>
<reference evidence="5" key="1">
    <citation type="journal article" date="2011" name="Science">
        <title>The plant cell wall-decomposing machinery underlies the functional diversity of forest fungi.</title>
        <authorList>
            <person name="Eastwood D.C."/>
            <person name="Floudas D."/>
            <person name="Binder M."/>
            <person name="Majcherczyk A."/>
            <person name="Schneider P."/>
            <person name="Aerts A."/>
            <person name="Asiegbu F.O."/>
            <person name="Baker S.E."/>
            <person name="Barry K."/>
            <person name="Bendiksby M."/>
            <person name="Blumentritt M."/>
            <person name="Coutinho P.M."/>
            <person name="Cullen D."/>
            <person name="de Vries R.P."/>
            <person name="Gathman A."/>
            <person name="Goodell B."/>
            <person name="Henrissat B."/>
            <person name="Ihrmark K."/>
            <person name="Kauserud H."/>
            <person name="Kohler A."/>
            <person name="LaButti K."/>
            <person name="Lapidus A."/>
            <person name="Lavin J.L."/>
            <person name="Lee Y.-H."/>
            <person name="Lindquist E."/>
            <person name="Lilly W."/>
            <person name="Lucas S."/>
            <person name="Morin E."/>
            <person name="Murat C."/>
            <person name="Oguiza J.A."/>
            <person name="Park J."/>
            <person name="Pisabarro A.G."/>
            <person name="Riley R."/>
            <person name="Rosling A."/>
            <person name="Salamov A."/>
            <person name="Schmidt O."/>
            <person name="Schmutz J."/>
            <person name="Skrede I."/>
            <person name="Stenlid J."/>
            <person name="Wiebenga A."/>
            <person name="Xie X."/>
            <person name="Kuees U."/>
            <person name="Hibbett D.S."/>
            <person name="Hoffmeister D."/>
            <person name="Hoegberg N."/>
            <person name="Martin F."/>
            <person name="Grigoriev I.V."/>
            <person name="Watkinson S.C."/>
        </authorList>
    </citation>
    <scope>NUCLEOTIDE SEQUENCE [LARGE SCALE GENOMIC DNA]</scope>
    <source>
        <strain evidence="5">strain S7.3</strain>
    </source>
</reference>
<dbReference type="PANTHER" id="PTHR46457">
    <property type="entry name" value="DNA REPAIR PROTEIN RAD51 HOMOLOG 4"/>
    <property type="match status" value="1"/>
</dbReference>